<evidence type="ECO:0000313" key="1">
    <source>
        <dbReference type="EMBL" id="MBX72242.1"/>
    </source>
</evidence>
<reference evidence="1" key="1">
    <citation type="submission" date="2018-02" db="EMBL/GenBank/DDBJ databases">
        <title>Rhizophora mucronata_Transcriptome.</title>
        <authorList>
            <person name="Meera S.P."/>
            <person name="Sreeshan A."/>
            <person name="Augustine A."/>
        </authorList>
    </citation>
    <scope>NUCLEOTIDE SEQUENCE</scope>
    <source>
        <tissue evidence="1">Leaf</tissue>
    </source>
</reference>
<dbReference type="AlphaFoldDB" id="A0A2P2QZ21"/>
<sequence>MLIILLRVFQIFLVEGICITVITVTKWYLCCFCAISESNLCFLCCF</sequence>
<proteinExistence type="predicted"/>
<dbReference type="EMBL" id="GGEC01091758">
    <property type="protein sequence ID" value="MBX72242.1"/>
    <property type="molecule type" value="Transcribed_RNA"/>
</dbReference>
<accession>A0A2P2QZ21</accession>
<name>A0A2P2QZ21_RHIMU</name>
<organism evidence="1">
    <name type="scientific">Rhizophora mucronata</name>
    <name type="common">Asiatic mangrove</name>
    <dbReference type="NCBI Taxonomy" id="61149"/>
    <lineage>
        <taxon>Eukaryota</taxon>
        <taxon>Viridiplantae</taxon>
        <taxon>Streptophyta</taxon>
        <taxon>Embryophyta</taxon>
        <taxon>Tracheophyta</taxon>
        <taxon>Spermatophyta</taxon>
        <taxon>Magnoliopsida</taxon>
        <taxon>eudicotyledons</taxon>
        <taxon>Gunneridae</taxon>
        <taxon>Pentapetalae</taxon>
        <taxon>rosids</taxon>
        <taxon>fabids</taxon>
        <taxon>Malpighiales</taxon>
        <taxon>Rhizophoraceae</taxon>
        <taxon>Rhizophora</taxon>
    </lineage>
</organism>
<protein>
    <submittedName>
        <fullName evidence="1">Uncharacterized protein</fullName>
    </submittedName>
</protein>